<reference evidence="1" key="1">
    <citation type="submission" date="2022-07" db="EMBL/GenBank/DDBJ databases">
        <title>Phylogenomic reconstructions and comparative analyses of Kickxellomycotina fungi.</title>
        <authorList>
            <person name="Reynolds N.K."/>
            <person name="Stajich J.E."/>
            <person name="Barry K."/>
            <person name="Grigoriev I.V."/>
            <person name="Crous P."/>
            <person name="Smith M.E."/>
        </authorList>
    </citation>
    <scope>NUCLEOTIDE SEQUENCE</scope>
    <source>
        <strain evidence="1">BCRC 34780</strain>
    </source>
</reference>
<accession>A0ACC1L6F8</accession>
<protein>
    <submittedName>
        <fullName evidence="1">Uncharacterized protein</fullName>
    </submittedName>
</protein>
<comment type="caution">
    <text evidence="1">The sequence shown here is derived from an EMBL/GenBank/DDBJ whole genome shotgun (WGS) entry which is preliminary data.</text>
</comment>
<proteinExistence type="predicted"/>
<organism evidence="1 2">
    <name type="scientific">Coemansia helicoidea</name>
    <dbReference type="NCBI Taxonomy" id="1286919"/>
    <lineage>
        <taxon>Eukaryota</taxon>
        <taxon>Fungi</taxon>
        <taxon>Fungi incertae sedis</taxon>
        <taxon>Zoopagomycota</taxon>
        <taxon>Kickxellomycotina</taxon>
        <taxon>Kickxellomycetes</taxon>
        <taxon>Kickxellales</taxon>
        <taxon>Kickxellaceae</taxon>
        <taxon>Coemansia</taxon>
    </lineage>
</organism>
<name>A0ACC1L6F8_9FUNG</name>
<sequence length="296" mass="32303">MEFDSRSFTPPACHAVPRAKFAVDGGGTGKRKQSANPVYRNVSGGSHAQSLAELAQLAAGLGKRSELWQDQALLQRIFYRNWNQHRGSLYYRRLYELRRVLRVLAQTRIRELLEQLLASFYDPAARRKDRKASVWTALPCALFAAKVAGRMALVAKLASKVQQASMAVYVQFAAQTAQTLFMPLALVVQGLAARIFLVAAQWHQDLVAVYVLLAKWLPHLPACPDTLQGRPVDVAAGLPAVDDLRLPLPLDAPPVEAVRRAAAAPASLSGAESCQKGAEPRPGTGIFMDEDIGDLV</sequence>
<keyword evidence="2" id="KW-1185">Reference proteome</keyword>
<evidence type="ECO:0000313" key="2">
    <source>
        <dbReference type="Proteomes" id="UP001140087"/>
    </source>
</evidence>
<dbReference type="Proteomes" id="UP001140087">
    <property type="component" value="Unassembled WGS sequence"/>
</dbReference>
<evidence type="ECO:0000313" key="1">
    <source>
        <dbReference type="EMBL" id="KAJ2801744.1"/>
    </source>
</evidence>
<dbReference type="EMBL" id="JANBUN010000723">
    <property type="protein sequence ID" value="KAJ2801744.1"/>
    <property type="molecule type" value="Genomic_DNA"/>
</dbReference>
<gene>
    <name evidence="1" type="ORF">H4R21_002683</name>
</gene>